<dbReference type="EMBL" id="LJIJ01003236">
    <property type="protein sequence ID" value="ODM88752.1"/>
    <property type="molecule type" value="Genomic_DNA"/>
</dbReference>
<feature type="transmembrane region" description="Helical" evidence="1">
    <location>
        <begin position="17"/>
        <end position="37"/>
    </location>
</feature>
<keyword evidence="1" id="KW-0472">Membrane</keyword>
<keyword evidence="1" id="KW-1133">Transmembrane helix</keyword>
<evidence type="ECO:0008006" key="4">
    <source>
        <dbReference type="Google" id="ProtNLM"/>
    </source>
</evidence>
<keyword evidence="1" id="KW-0812">Transmembrane</keyword>
<sequence length="334" mass="37084">MLPNPCPCMSLQTGVKSVAAVEAVGNIIGIYFPVTSLRLNKAREKPDSEWINEWATTIWVFIVAIFIILTLAFVMAFVLFVGAQKKNITLCWAWIGFTSTLILLNTITFIVAVAGSYGELRSFLSPGIRELISVLFETYFVFVVHAFIKQLNRRQENEREKTISIEPGESALAELLLNPSNLGAHPRLGGRVDATPLVTFYYIFSLTGLVVAIVLYLGAHKKNAVMCWPWFVFTAIFVVQAFVNAILNFTGAYGEAVILRSAGVGNLFEVAIESYLMFVVYAFIMQLRRGPRDPLLGVVTEAPSRSQSQLRRSIHTAMATGAYYTAEQPEPPQL</sequence>
<dbReference type="AlphaFoldDB" id="A0A1D2M752"/>
<comment type="caution">
    <text evidence="2">The sequence shown here is derived from an EMBL/GenBank/DDBJ whole genome shotgun (WGS) entry which is preliminary data.</text>
</comment>
<organism evidence="2 3">
    <name type="scientific">Orchesella cincta</name>
    <name type="common">Springtail</name>
    <name type="synonym">Podura cincta</name>
    <dbReference type="NCBI Taxonomy" id="48709"/>
    <lineage>
        <taxon>Eukaryota</taxon>
        <taxon>Metazoa</taxon>
        <taxon>Ecdysozoa</taxon>
        <taxon>Arthropoda</taxon>
        <taxon>Hexapoda</taxon>
        <taxon>Collembola</taxon>
        <taxon>Entomobryomorpha</taxon>
        <taxon>Entomobryoidea</taxon>
        <taxon>Orchesellidae</taxon>
        <taxon>Orchesellinae</taxon>
        <taxon>Orchesella</taxon>
    </lineage>
</organism>
<reference evidence="2 3" key="1">
    <citation type="journal article" date="2016" name="Genome Biol. Evol.">
        <title>Gene Family Evolution Reflects Adaptation to Soil Environmental Stressors in the Genome of the Collembolan Orchesella cincta.</title>
        <authorList>
            <person name="Faddeeva-Vakhrusheva A."/>
            <person name="Derks M.F."/>
            <person name="Anvar S.Y."/>
            <person name="Agamennone V."/>
            <person name="Suring W."/>
            <person name="Smit S."/>
            <person name="van Straalen N.M."/>
            <person name="Roelofs D."/>
        </authorList>
    </citation>
    <scope>NUCLEOTIDE SEQUENCE [LARGE SCALE GENOMIC DNA]</scope>
    <source>
        <tissue evidence="2">Mixed pool</tissue>
    </source>
</reference>
<dbReference type="Proteomes" id="UP000094527">
    <property type="component" value="Unassembled WGS sequence"/>
</dbReference>
<feature type="transmembrane region" description="Helical" evidence="1">
    <location>
        <begin position="226"/>
        <end position="247"/>
    </location>
</feature>
<keyword evidence="3" id="KW-1185">Reference proteome</keyword>
<feature type="transmembrane region" description="Helical" evidence="1">
    <location>
        <begin position="58"/>
        <end position="80"/>
    </location>
</feature>
<dbReference type="PANTHER" id="PTHR36694">
    <property type="entry name" value="PASIFLORA 1, ISOFORM A-RELATED"/>
    <property type="match status" value="1"/>
</dbReference>
<gene>
    <name evidence="2" type="ORF">Ocin01_17930</name>
</gene>
<feature type="transmembrane region" description="Helical" evidence="1">
    <location>
        <begin position="267"/>
        <end position="284"/>
    </location>
</feature>
<feature type="transmembrane region" description="Helical" evidence="1">
    <location>
        <begin position="127"/>
        <end position="148"/>
    </location>
</feature>
<accession>A0A1D2M752</accession>
<dbReference type="PANTHER" id="PTHR36694:SF11">
    <property type="entry name" value="LP21121P-RELATED"/>
    <property type="match status" value="1"/>
</dbReference>
<evidence type="ECO:0000313" key="3">
    <source>
        <dbReference type="Proteomes" id="UP000094527"/>
    </source>
</evidence>
<evidence type="ECO:0000256" key="1">
    <source>
        <dbReference type="SAM" id="Phobius"/>
    </source>
</evidence>
<feature type="transmembrane region" description="Helical" evidence="1">
    <location>
        <begin position="200"/>
        <end position="219"/>
    </location>
</feature>
<proteinExistence type="predicted"/>
<feature type="transmembrane region" description="Helical" evidence="1">
    <location>
        <begin position="92"/>
        <end position="115"/>
    </location>
</feature>
<protein>
    <recommendedName>
        <fullName evidence="4">Transmembrane protein</fullName>
    </recommendedName>
</protein>
<name>A0A1D2M752_ORCCI</name>
<evidence type="ECO:0000313" key="2">
    <source>
        <dbReference type="EMBL" id="ODM88752.1"/>
    </source>
</evidence>